<name>A0A9D5CSD5_9LILI</name>
<evidence type="ECO:0000313" key="3">
    <source>
        <dbReference type="EMBL" id="KAJ0978906.1"/>
    </source>
</evidence>
<reference evidence="3" key="1">
    <citation type="submission" date="2021-03" db="EMBL/GenBank/DDBJ databases">
        <authorList>
            <person name="Li Z."/>
            <person name="Yang C."/>
        </authorList>
    </citation>
    <scope>NUCLEOTIDE SEQUENCE</scope>
    <source>
        <strain evidence="3">Dzin_1.0</strain>
        <tissue evidence="3">Leaf</tissue>
    </source>
</reference>
<feature type="transmembrane region" description="Helical" evidence="1">
    <location>
        <begin position="421"/>
        <end position="441"/>
    </location>
</feature>
<keyword evidence="4" id="KW-1185">Reference proteome</keyword>
<dbReference type="OrthoDB" id="438440at2759"/>
<dbReference type="Pfam" id="PF01764">
    <property type="entry name" value="Lipase_3"/>
    <property type="match status" value="1"/>
</dbReference>
<keyword evidence="1" id="KW-0472">Membrane</keyword>
<dbReference type="Gene3D" id="3.40.50.1820">
    <property type="entry name" value="alpha/beta hydrolase"/>
    <property type="match status" value="1"/>
</dbReference>
<dbReference type="PANTHER" id="PTHR46086:SF17">
    <property type="entry name" value="ALPHA_BETA-HYDROLASES SUPERFAMILY PROTEIN"/>
    <property type="match status" value="1"/>
</dbReference>
<sequence>MYAFEEGSTAYRSVKLAPPIYPSMAPKEYLIFHPKKATIWDLIRLVFSSKSLAEYHHLVETNNPNLLPPVRLSTRLFLLYFLLFSIISLPISHVGNKLLEWLGYFLNKVHFNGGFICLVGNTITGSSRRPDQHAAYYQSVQSFASGPIEYRKNFAPVLINRLELSHQVSSLMELAALASSLAYENQSRIKDIVNNQFNMSFVEFFRCWNVFVREYTTKAFICCSEEEDAKLIVVAFRGTDSLGDWRCNLNFSFITLGDMGKVHLGFMTALGLQDKHDTEKGFPKEYNGEKLLAYYCIKKELSDLVKKHKNAKILVTGHSLGGAMAVLFTSLLVMHEEQEILDRISWVMTFGQPRVGDATFGNKMVSVLGDKYTRMVYRHDIVPRIPFEIPVIHFKHSGTCISYSNWFHGEKVKEVANKNYFNIRYIVVKFWGTIVDFFLAIWEWEGFISILARFFWIMFPGVAFHNTKNYVNATRKAKIDHYIIKDAWDLHV</sequence>
<dbReference type="InterPro" id="IPR029058">
    <property type="entry name" value="AB_hydrolase_fold"/>
</dbReference>
<keyword evidence="1" id="KW-1133">Transmembrane helix</keyword>
<feature type="domain" description="Fungal lipase-type" evidence="2">
    <location>
        <begin position="233"/>
        <end position="387"/>
    </location>
</feature>
<protein>
    <recommendedName>
        <fullName evidence="2">Fungal lipase-type domain-containing protein</fullName>
    </recommendedName>
</protein>
<feature type="transmembrane region" description="Helical" evidence="1">
    <location>
        <begin position="76"/>
        <end position="95"/>
    </location>
</feature>
<dbReference type="SUPFAM" id="SSF53474">
    <property type="entry name" value="alpha/beta-Hydrolases"/>
    <property type="match status" value="1"/>
</dbReference>
<dbReference type="GO" id="GO:0006629">
    <property type="term" value="P:lipid metabolic process"/>
    <property type="evidence" value="ECO:0007669"/>
    <property type="project" value="InterPro"/>
</dbReference>
<organism evidence="3 4">
    <name type="scientific">Dioscorea zingiberensis</name>
    <dbReference type="NCBI Taxonomy" id="325984"/>
    <lineage>
        <taxon>Eukaryota</taxon>
        <taxon>Viridiplantae</taxon>
        <taxon>Streptophyta</taxon>
        <taxon>Embryophyta</taxon>
        <taxon>Tracheophyta</taxon>
        <taxon>Spermatophyta</taxon>
        <taxon>Magnoliopsida</taxon>
        <taxon>Liliopsida</taxon>
        <taxon>Dioscoreales</taxon>
        <taxon>Dioscoreaceae</taxon>
        <taxon>Dioscorea</taxon>
    </lineage>
</organism>
<gene>
    <name evidence="3" type="ORF">J5N97_014380</name>
</gene>
<evidence type="ECO:0000313" key="4">
    <source>
        <dbReference type="Proteomes" id="UP001085076"/>
    </source>
</evidence>
<evidence type="ECO:0000259" key="2">
    <source>
        <dbReference type="Pfam" id="PF01764"/>
    </source>
</evidence>
<feature type="transmembrane region" description="Helical" evidence="1">
    <location>
        <begin position="447"/>
        <end position="466"/>
    </location>
</feature>
<dbReference type="AlphaFoldDB" id="A0A9D5CSD5"/>
<accession>A0A9D5CSD5</accession>
<comment type="caution">
    <text evidence="3">The sequence shown here is derived from an EMBL/GenBank/DDBJ whole genome shotgun (WGS) entry which is preliminary data.</text>
</comment>
<dbReference type="InterPro" id="IPR044819">
    <property type="entry name" value="OBL-like"/>
</dbReference>
<dbReference type="EMBL" id="JAGGNH010000003">
    <property type="protein sequence ID" value="KAJ0978906.1"/>
    <property type="molecule type" value="Genomic_DNA"/>
</dbReference>
<dbReference type="CDD" id="cd00519">
    <property type="entry name" value="Lipase_3"/>
    <property type="match status" value="1"/>
</dbReference>
<dbReference type="Proteomes" id="UP001085076">
    <property type="component" value="Miscellaneous, Linkage group lg03"/>
</dbReference>
<proteinExistence type="predicted"/>
<dbReference type="InterPro" id="IPR002921">
    <property type="entry name" value="Fungal_lipase-type"/>
</dbReference>
<dbReference type="GO" id="GO:0004806">
    <property type="term" value="F:triacylglycerol lipase activity"/>
    <property type="evidence" value="ECO:0007669"/>
    <property type="project" value="InterPro"/>
</dbReference>
<keyword evidence="1" id="KW-0812">Transmembrane</keyword>
<reference evidence="3" key="2">
    <citation type="journal article" date="2022" name="Hortic Res">
        <title>The genome of Dioscorea zingiberensis sheds light on the biosynthesis, origin and evolution of the medicinally important diosgenin saponins.</title>
        <authorList>
            <person name="Li Y."/>
            <person name="Tan C."/>
            <person name="Li Z."/>
            <person name="Guo J."/>
            <person name="Li S."/>
            <person name="Chen X."/>
            <person name="Wang C."/>
            <person name="Dai X."/>
            <person name="Yang H."/>
            <person name="Song W."/>
            <person name="Hou L."/>
            <person name="Xu J."/>
            <person name="Tong Z."/>
            <person name="Xu A."/>
            <person name="Yuan X."/>
            <person name="Wang W."/>
            <person name="Yang Q."/>
            <person name="Chen L."/>
            <person name="Sun Z."/>
            <person name="Wang K."/>
            <person name="Pan B."/>
            <person name="Chen J."/>
            <person name="Bao Y."/>
            <person name="Liu F."/>
            <person name="Qi X."/>
            <person name="Gang D.R."/>
            <person name="Wen J."/>
            <person name="Li J."/>
        </authorList>
    </citation>
    <scope>NUCLEOTIDE SEQUENCE</scope>
    <source>
        <strain evidence="3">Dzin_1.0</strain>
    </source>
</reference>
<evidence type="ECO:0000256" key="1">
    <source>
        <dbReference type="SAM" id="Phobius"/>
    </source>
</evidence>
<dbReference type="PANTHER" id="PTHR46086">
    <property type="entry name" value="ALPHA/BETA-HYDROLASES SUPERFAMILY PROTEIN"/>
    <property type="match status" value="1"/>
</dbReference>